<proteinExistence type="predicted"/>
<organism evidence="1 2">
    <name type="scientific">Kaistia soli DSM 19436</name>
    <dbReference type="NCBI Taxonomy" id="1122133"/>
    <lineage>
        <taxon>Bacteria</taxon>
        <taxon>Pseudomonadati</taxon>
        <taxon>Pseudomonadota</taxon>
        <taxon>Alphaproteobacteria</taxon>
        <taxon>Hyphomicrobiales</taxon>
        <taxon>Kaistiaceae</taxon>
        <taxon>Kaistia</taxon>
    </lineage>
</organism>
<sequence>MPKWSGQAARLTDVVARFHDRELEIWRRCAHDPAFHEVCQDYQEAVEASRYWASPDHPDAGKVEEYRALVADLESEILSALG</sequence>
<gene>
    <name evidence="1" type="ORF">SAMN02745157_0101</name>
</gene>
<protein>
    <submittedName>
        <fullName evidence="1">Uncharacterized protein</fullName>
    </submittedName>
</protein>
<dbReference type="OrthoDB" id="9808546at2"/>
<evidence type="ECO:0000313" key="1">
    <source>
        <dbReference type="EMBL" id="SHG98551.1"/>
    </source>
</evidence>
<dbReference type="STRING" id="1122133.SAMN02745157_0101"/>
<dbReference type="RefSeq" id="WP_073058611.1">
    <property type="nucleotide sequence ID" value="NZ_FQUP01000011.1"/>
</dbReference>
<dbReference type="Proteomes" id="UP000184485">
    <property type="component" value="Unassembled WGS sequence"/>
</dbReference>
<dbReference type="EMBL" id="FQUP01000011">
    <property type="protein sequence ID" value="SHG98551.1"/>
    <property type="molecule type" value="Genomic_DNA"/>
</dbReference>
<evidence type="ECO:0000313" key="2">
    <source>
        <dbReference type="Proteomes" id="UP000184485"/>
    </source>
</evidence>
<keyword evidence="2" id="KW-1185">Reference proteome</keyword>
<accession>A0A1M5P9Q2</accession>
<reference evidence="1 2" key="1">
    <citation type="submission" date="2016-11" db="EMBL/GenBank/DDBJ databases">
        <authorList>
            <person name="Jaros S."/>
            <person name="Januszkiewicz K."/>
            <person name="Wedrychowicz H."/>
        </authorList>
    </citation>
    <scope>NUCLEOTIDE SEQUENCE [LARGE SCALE GENOMIC DNA]</scope>
    <source>
        <strain evidence="1 2">DSM 19436</strain>
    </source>
</reference>
<name>A0A1M5P9Q2_9HYPH</name>
<dbReference type="AlphaFoldDB" id="A0A1M5P9Q2"/>